<dbReference type="STRING" id="474960.SAMN05216180_2071"/>
<feature type="domain" description="Uroporphyrinogen decarboxylase (URO-D)" evidence="1">
    <location>
        <begin position="5"/>
        <end position="339"/>
    </location>
</feature>
<dbReference type="InterPro" id="IPR000257">
    <property type="entry name" value="Uroporphyrinogen_deCOase"/>
</dbReference>
<name>A0A1H8BSN4_9FIRM</name>
<dbReference type="InterPro" id="IPR052024">
    <property type="entry name" value="Methanogen_methyltrans"/>
</dbReference>
<dbReference type="InterPro" id="IPR038071">
    <property type="entry name" value="UROD/MetE-like_sf"/>
</dbReference>
<dbReference type="GO" id="GO:0004853">
    <property type="term" value="F:uroporphyrinogen decarboxylase activity"/>
    <property type="evidence" value="ECO:0007669"/>
    <property type="project" value="InterPro"/>
</dbReference>
<dbReference type="SUPFAM" id="SSF51726">
    <property type="entry name" value="UROD/MetE-like"/>
    <property type="match status" value="1"/>
</dbReference>
<evidence type="ECO:0000313" key="3">
    <source>
        <dbReference type="Proteomes" id="UP000199158"/>
    </source>
</evidence>
<sequence>MTGYERITAVINGKKTDRVPMMLHNFMAAAGEAGMSMGEYRRSPQNIAKAHIAAARKYGLDGILLDIDTCMEADAIGVPIDFPDDEPARAIGAASKDIDALIELMTPDKLLKNDRIKIMLEAVYLIKKEVGNDLLVRGNCDQMAFSLAMLSYGMSDFMADLLDEDCEEKILQLIDRAYAVHLEYHKLMHQAGADLTSFGDSSCGPDLISRDCYMKFSYPFQKRLQQDLEKMNIKTVCHICGNLDNIIEDVAEIRFSAIEVDYKTNIHNAAKVLDGKSVMFGPIDPSGVFYFGTPQRVAEETQKVLEAFDGKRLVIGAGCALPTGTPKANIRAFTETVKNF</sequence>
<protein>
    <submittedName>
        <fullName evidence="2">Uroporphyrinogen decarboxylase</fullName>
    </submittedName>
</protein>
<dbReference type="GO" id="GO:0006779">
    <property type="term" value="P:porphyrin-containing compound biosynthetic process"/>
    <property type="evidence" value="ECO:0007669"/>
    <property type="project" value="InterPro"/>
</dbReference>
<dbReference type="PANTHER" id="PTHR47099">
    <property type="entry name" value="METHYLCOBAMIDE:COM METHYLTRANSFERASE MTBA"/>
    <property type="match status" value="1"/>
</dbReference>
<dbReference type="AlphaFoldDB" id="A0A1H8BSN4"/>
<dbReference type="PANTHER" id="PTHR47099:SF1">
    <property type="entry name" value="METHYLCOBAMIDE:COM METHYLTRANSFERASE MTBA"/>
    <property type="match status" value="1"/>
</dbReference>
<dbReference type="Proteomes" id="UP000199158">
    <property type="component" value="Unassembled WGS sequence"/>
</dbReference>
<accession>A0A1H8BSN4</accession>
<proteinExistence type="predicted"/>
<keyword evidence="3" id="KW-1185">Reference proteome</keyword>
<dbReference type="RefSeq" id="WP_162840880.1">
    <property type="nucleotide sequence ID" value="NZ_FOCG01000001.1"/>
</dbReference>
<dbReference type="Pfam" id="PF01208">
    <property type="entry name" value="URO-D"/>
    <property type="match status" value="1"/>
</dbReference>
<reference evidence="2 3" key="1">
    <citation type="submission" date="2016-10" db="EMBL/GenBank/DDBJ databases">
        <authorList>
            <person name="de Groot N.N."/>
        </authorList>
    </citation>
    <scope>NUCLEOTIDE SEQUENCE [LARGE SCALE GENOMIC DNA]</scope>
    <source>
        <strain evidence="2 3">CGMCC 1.5070</strain>
    </source>
</reference>
<dbReference type="CDD" id="cd03465">
    <property type="entry name" value="URO-D_like"/>
    <property type="match status" value="1"/>
</dbReference>
<evidence type="ECO:0000259" key="1">
    <source>
        <dbReference type="Pfam" id="PF01208"/>
    </source>
</evidence>
<organism evidence="2 3">
    <name type="scientific">Hydrogenoanaerobacterium saccharovorans</name>
    <dbReference type="NCBI Taxonomy" id="474960"/>
    <lineage>
        <taxon>Bacteria</taxon>
        <taxon>Bacillati</taxon>
        <taxon>Bacillota</taxon>
        <taxon>Clostridia</taxon>
        <taxon>Eubacteriales</taxon>
        <taxon>Oscillospiraceae</taxon>
        <taxon>Hydrogenoanaerobacterium</taxon>
    </lineage>
</organism>
<dbReference type="Gene3D" id="3.20.20.210">
    <property type="match status" value="1"/>
</dbReference>
<dbReference type="EMBL" id="FOCG01000001">
    <property type="protein sequence ID" value="SEM85772.1"/>
    <property type="molecule type" value="Genomic_DNA"/>
</dbReference>
<gene>
    <name evidence="2" type="ORF">SAMN05216180_2071</name>
</gene>
<evidence type="ECO:0000313" key="2">
    <source>
        <dbReference type="EMBL" id="SEM85772.1"/>
    </source>
</evidence>